<dbReference type="PROSITE" id="PS00285">
    <property type="entry name" value="POTATO_INHIBITOR"/>
    <property type="match status" value="1"/>
</dbReference>
<accession>A0AAW2VTF3</accession>
<evidence type="ECO:0000256" key="3">
    <source>
        <dbReference type="ARBA" id="ARBA00022900"/>
    </source>
</evidence>
<comment type="caution">
    <text evidence="4">The sequence shown here is derived from an EMBL/GenBank/DDBJ whole genome shotgun (WGS) entry which is preliminary data.</text>
</comment>
<dbReference type="GO" id="GO:0004867">
    <property type="term" value="F:serine-type endopeptidase inhibitor activity"/>
    <property type="evidence" value="ECO:0007669"/>
    <property type="project" value="UniProtKB-KW"/>
</dbReference>
<name>A0AAW2VTF3_9LAMI</name>
<gene>
    <name evidence="4" type="ORF">Slati_2589000</name>
</gene>
<sequence length="90" mass="10332">MSRWWHPFPPCLELPCGDPSKCCDRGYPLQWPELVGKEGEEAKAIIMKENPLVTPIIVPQGDAVTHDYCCNRVWVWVDEKNHVKYVPKVG</sequence>
<dbReference type="EMBL" id="JACGWN010000009">
    <property type="protein sequence ID" value="KAL0432547.1"/>
    <property type="molecule type" value="Genomic_DNA"/>
</dbReference>
<evidence type="ECO:0000256" key="1">
    <source>
        <dbReference type="ARBA" id="ARBA00008210"/>
    </source>
</evidence>
<dbReference type="Gene3D" id="3.30.10.10">
    <property type="entry name" value="Trypsin Inhibitor V, subunit A"/>
    <property type="match status" value="1"/>
</dbReference>
<evidence type="ECO:0000313" key="4">
    <source>
        <dbReference type="EMBL" id="KAL0432547.1"/>
    </source>
</evidence>
<dbReference type="Pfam" id="PF00280">
    <property type="entry name" value="potato_inhibit"/>
    <property type="match status" value="1"/>
</dbReference>
<dbReference type="GO" id="GO:0009611">
    <property type="term" value="P:response to wounding"/>
    <property type="evidence" value="ECO:0007669"/>
    <property type="project" value="InterPro"/>
</dbReference>
<keyword evidence="3" id="KW-0722">Serine protease inhibitor</keyword>
<proteinExistence type="inferred from homology"/>
<reference evidence="4" key="1">
    <citation type="submission" date="2020-06" db="EMBL/GenBank/DDBJ databases">
        <authorList>
            <person name="Li T."/>
            <person name="Hu X."/>
            <person name="Zhang T."/>
            <person name="Song X."/>
            <person name="Zhang H."/>
            <person name="Dai N."/>
            <person name="Sheng W."/>
            <person name="Hou X."/>
            <person name="Wei L."/>
        </authorList>
    </citation>
    <scope>NUCLEOTIDE SEQUENCE</scope>
    <source>
        <strain evidence="4">KEN1</strain>
        <tissue evidence="4">Leaf</tissue>
    </source>
</reference>
<keyword evidence="2" id="KW-0646">Protease inhibitor</keyword>
<comment type="similarity">
    <text evidence="1">Belongs to the protease inhibitor I13 (potato type I serine protease inhibitor) family.</text>
</comment>
<evidence type="ECO:0000256" key="2">
    <source>
        <dbReference type="ARBA" id="ARBA00022690"/>
    </source>
</evidence>
<dbReference type="AlphaFoldDB" id="A0AAW2VTF3"/>
<dbReference type="PANTHER" id="PTHR33091:SF50">
    <property type="entry name" value="OS06G0319900 PROTEIN"/>
    <property type="match status" value="1"/>
</dbReference>
<dbReference type="PRINTS" id="PR00292">
    <property type="entry name" value="POTATOINHBTR"/>
</dbReference>
<organism evidence="4">
    <name type="scientific">Sesamum latifolium</name>
    <dbReference type="NCBI Taxonomy" id="2727402"/>
    <lineage>
        <taxon>Eukaryota</taxon>
        <taxon>Viridiplantae</taxon>
        <taxon>Streptophyta</taxon>
        <taxon>Embryophyta</taxon>
        <taxon>Tracheophyta</taxon>
        <taxon>Spermatophyta</taxon>
        <taxon>Magnoliopsida</taxon>
        <taxon>eudicotyledons</taxon>
        <taxon>Gunneridae</taxon>
        <taxon>Pentapetalae</taxon>
        <taxon>asterids</taxon>
        <taxon>lamiids</taxon>
        <taxon>Lamiales</taxon>
        <taxon>Pedaliaceae</taxon>
        <taxon>Sesamum</taxon>
    </lineage>
</organism>
<dbReference type="InterPro" id="IPR036354">
    <property type="entry name" value="Prot_inh_pot1_sf"/>
</dbReference>
<dbReference type="InterPro" id="IPR000864">
    <property type="entry name" value="Prot_inh_pot1"/>
</dbReference>
<protein>
    <submittedName>
        <fullName evidence="4">Uncharacterized protein</fullName>
    </submittedName>
</protein>
<dbReference type="PANTHER" id="PTHR33091">
    <property type="entry name" value="PROTEIN, PUTATIVE, EXPRESSED-RELATED"/>
    <property type="match status" value="1"/>
</dbReference>
<dbReference type="SUPFAM" id="SSF54654">
    <property type="entry name" value="CI-2 family of serine protease inhibitors"/>
    <property type="match status" value="1"/>
</dbReference>
<reference evidence="4" key="2">
    <citation type="journal article" date="2024" name="Plant">
        <title>Genomic evolution and insights into agronomic trait innovations of Sesamum species.</title>
        <authorList>
            <person name="Miao H."/>
            <person name="Wang L."/>
            <person name="Qu L."/>
            <person name="Liu H."/>
            <person name="Sun Y."/>
            <person name="Le M."/>
            <person name="Wang Q."/>
            <person name="Wei S."/>
            <person name="Zheng Y."/>
            <person name="Lin W."/>
            <person name="Duan Y."/>
            <person name="Cao H."/>
            <person name="Xiong S."/>
            <person name="Wang X."/>
            <person name="Wei L."/>
            <person name="Li C."/>
            <person name="Ma Q."/>
            <person name="Ju M."/>
            <person name="Zhao R."/>
            <person name="Li G."/>
            <person name="Mu C."/>
            <person name="Tian Q."/>
            <person name="Mei H."/>
            <person name="Zhang T."/>
            <person name="Gao T."/>
            <person name="Zhang H."/>
        </authorList>
    </citation>
    <scope>NUCLEOTIDE SEQUENCE</scope>
    <source>
        <strain evidence="4">KEN1</strain>
    </source>
</reference>